<gene>
    <name evidence="1" type="ORF">Scep_012895</name>
</gene>
<reference evidence="1 2" key="1">
    <citation type="submission" date="2024-01" db="EMBL/GenBank/DDBJ databases">
        <title>Genome assemblies of Stephania.</title>
        <authorList>
            <person name="Yang L."/>
        </authorList>
    </citation>
    <scope>NUCLEOTIDE SEQUENCE [LARGE SCALE GENOMIC DNA]</scope>
    <source>
        <strain evidence="1">JXDWG</strain>
        <tissue evidence="1">Leaf</tissue>
    </source>
</reference>
<evidence type="ECO:0000313" key="2">
    <source>
        <dbReference type="Proteomes" id="UP001419268"/>
    </source>
</evidence>
<accession>A0AAP0JI87</accession>
<sequence>MSLVSKIPREIHTIFSKKLNKTTRHASMLSNNKKTYSHECKAIQNPKQQVDNQKT</sequence>
<dbReference type="AlphaFoldDB" id="A0AAP0JI87"/>
<dbReference type="EMBL" id="JBBNAG010000005">
    <property type="protein sequence ID" value="KAK9133367.1"/>
    <property type="molecule type" value="Genomic_DNA"/>
</dbReference>
<evidence type="ECO:0000313" key="1">
    <source>
        <dbReference type="EMBL" id="KAK9133367.1"/>
    </source>
</evidence>
<dbReference type="Proteomes" id="UP001419268">
    <property type="component" value="Unassembled WGS sequence"/>
</dbReference>
<name>A0AAP0JI87_9MAGN</name>
<keyword evidence="2" id="KW-1185">Reference proteome</keyword>
<protein>
    <submittedName>
        <fullName evidence="1">Uncharacterized protein</fullName>
    </submittedName>
</protein>
<proteinExistence type="predicted"/>
<comment type="caution">
    <text evidence="1">The sequence shown here is derived from an EMBL/GenBank/DDBJ whole genome shotgun (WGS) entry which is preliminary data.</text>
</comment>
<organism evidence="1 2">
    <name type="scientific">Stephania cephalantha</name>
    <dbReference type="NCBI Taxonomy" id="152367"/>
    <lineage>
        <taxon>Eukaryota</taxon>
        <taxon>Viridiplantae</taxon>
        <taxon>Streptophyta</taxon>
        <taxon>Embryophyta</taxon>
        <taxon>Tracheophyta</taxon>
        <taxon>Spermatophyta</taxon>
        <taxon>Magnoliopsida</taxon>
        <taxon>Ranunculales</taxon>
        <taxon>Menispermaceae</taxon>
        <taxon>Menispermoideae</taxon>
        <taxon>Cissampelideae</taxon>
        <taxon>Stephania</taxon>
    </lineage>
</organism>